<dbReference type="RefSeq" id="WP_377795938.1">
    <property type="nucleotide sequence ID" value="NZ_JBHSLW010000005.1"/>
</dbReference>
<evidence type="ECO:0000313" key="2">
    <source>
        <dbReference type="EMBL" id="MFC5418628.1"/>
    </source>
</evidence>
<protein>
    <recommendedName>
        <fullName evidence="4">Porin</fullName>
    </recommendedName>
</protein>
<comment type="caution">
    <text evidence="2">The sequence shown here is derived from an EMBL/GenBank/DDBJ whole genome shotgun (WGS) entry which is preliminary data.</text>
</comment>
<dbReference type="Proteomes" id="UP001596053">
    <property type="component" value="Unassembled WGS sequence"/>
</dbReference>
<feature type="region of interest" description="Disordered" evidence="1">
    <location>
        <begin position="62"/>
        <end position="107"/>
    </location>
</feature>
<feature type="compositionally biased region" description="Acidic residues" evidence="1">
    <location>
        <begin position="77"/>
        <end position="98"/>
    </location>
</feature>
<organism evidence="2 3">
    <name type="scientific">Bosea eneae</name>
    <dbReference type="NCBI Taxonomy" id="151454"/>
    <lineage>
        <taxon>Bacteria</taxon>
        <taxon>Pseudomonadati</taxon>
        <taxon>Pseudomonadota</taxon>
        <taxon>Alphaproteobacteria</taxon>
        <taxon>Hyphomicrobiales</taxon>
        <taxon>Boseaceae</taxon>
        <taxon>Bosea</taxon>
    </lineage>
</organism>
<proteinExistence type="predicted"/>
<accession>A0ABW0INL5</accession>
<sequence length="442" mass="46544">MASGSEAGGKPIGAALWRAALPAGLCFALLSQTALAAPSRLPSRPAQAPSFARACTIALPETPPLFAGKPAEPAASGEDEADDDSDSDDEEDDDDEDPPERGLVLPGSATCLSITGTVSAGIQRDSFRASRNGPPPPSSATSFPVSAAFRIATSHELASGLRVGTAFGFTMYGPVDGSSETSLDEATILVGPWTFGLDTSRFAFWTGDEFIFSARVPSRTVGLIALELPLTESWTATLAVEDPALGNASVTAPVQTGRRIPDTIGRLVYEQGGWTVHGAFALREIPGTPSRFGRAGILGATYEGEAFGKSWSLTAQLAGAIDGAPYLGSQLDARIVNRVLVASDATRGFSTVVSGRLEWTDELASNLYLSRYWLEVPLANQVRGEIRIDRLAANLVWTPVEGFKLGIENSIAWAKIALTGREIAAGLAGRQISTQLFIERSF</sequence>
<reference evidence="3" key="1">
    <citation type="journal article" date="2019" name="Int. J. Syst. Evol. Microbiol.">
        <title>The Global Catalogue of Microorganisms (GCM) 10K type strain sequencing project: providing services to taxonomists for standard genome sequencing and annotation.</title>
        <authorList>
            <consortium name="The Broad Institute Genomics Platform"/>
            <consortium name="The Broad Institute Genome Sequencing Center for Infectious Disease"/>
            <person name="Wu L."/>
            <person name="Ma J."/>
        </authorList>
    </citation>
    <scope>NUCLEOTIDE SEQUENCE [LARGE SCALE GENOMIC DNA]</scope>
    <source>
        <strain evidence="3">NCAIM B.01391</strain>
    </source>
</reference>
<dbReference type="EMBL" id="JBHSLW010000005">
    <property type="protein sequence ID" value="MFC5418628.1"/>
    <property type="molecule type" value="Genomic_DNA"/>
</dbReference>
<evidence type="ECO:0000256" key="1">
    <source>
        <dbReference type="SAM" id="MobiDB-lite"/>
    </source>
</evidence>
<evidence type="ECO:0000313" key="3">
    <source>
        <dbReference type="Proteomes" id="UP001596053"/>
    </source>
</evidence>
<evidence type="ECO:0008006" key="4">
    <source>
        <dbReference type="Google" id="ProtNLM"/>
    </source>
</evidence>
<gene>
    <name evidence="2" type="ORF">ACFPOB_03520</name>
</gene>
<name>A0ABW0INL5_9HYPH</name>
<keyword evidence="3" id="KW-1185">Reference proteome</keyword>